<keyword evidence="5" id="KW-1133">Transmembrane helix</keyword>
<keyword evidence="3" id="KW-0067">ATP-binding</keyword>
<dbReference type="Pfam" id="PF00004">
    <property type="entry name" value="AAA"/>
    <property type="match status" value="1"/>
</dbReference>
<protein>
    <recommendedName>
        <fullName evidence="6">ATPase AAA-type core domain-containing protein</fullName>
    </recommendedName>
</protein>
<accession>X0UTP3</accession>
<name>X0UTP3_9ZZZZ</name>
<dbReference type="AlphaFoldDB" id="X0UTP3"/>
<organism evidence="7">
    <name type="scientific">marine sediment metagenome</name>
    <dbReference type="NCBI Taxonomy" id="412755"/>
    <lineage>
        <taxon>unclassified sequences</taxon>
        <taxon>metagenomes</taxon>
        <taxon>ecological metagenomes</taxon>
    </lineage>
</organism>
<dbReference type="InterPro" id="IPR000641">
    <property type="entry name" value="CbxX/CfxQ"/>
</dbReference>
<proteinExistence type="inferred from homology"/>
<keyword evidence="5" id="KW-0812">Transmembrane</keyword>
<feature type="region of interest" description="Disordered" evidence="4">
    <location>
        <begin position="54"/>
        <end position="73"/>
    </location>
</feature>
<comment type="similarity">
    <text evidence="1">Belongs to the CbxX/CfxQ family.</text>
</comment>
<evidence type="ECO:0000313" key="7">
    <source>
        <dbReference type="EMBL" id="GAG02572.1"/>
    </source>
</evidence>
<dbReference type="EMBL" id="BARS01027933">
    <property type="protein sequence ID" value="GAG02572.1"/>
    <property type="molecule type" value="Genomic_DNA"/>
</dbReference>
<dbReference type="GO" id="GO:0005524">
    <property type="term" value="F:ATP binding"/>
    <property type="evidence" value="ECO:0007669"/>
    <property type="project" value="UniProtKB-KW"/>
</dbReference>
<dbReference type="PANTHER" id="PTHR43392:SF2">
    <property type="entry name" value="AAA-TYPE ATPASE FAMILY PROTEIN _ ANKYRIN REPEAT FAMILY PROTEIN"/>
    <property type="match status" value="1"/>
</dbReference>
<sequence length="251" mass="27838">YSITGGKLVYNKYGVKGLLVSGLILIAVIAAIWLAYINRESDIVGSHMLEDSPESSESTLGSSNSNSSNSSNSEMDRSIIKVVSRKDFVAEYLGQTAIKTKKLLNANIGKVLFIDEAYSLYQNGSMGGDMYGSEALTTLNLFMSENPNKIVVIFAGYEGLMKNGIFKSQPGLPRRCMWHFQCDGYNGNQLGDIFLLQLKKKDWRVNDVVGIKKMIIDNSSLFPSHGGDTERLIFYSQLAASRNGYHERWTS</sequence>
<comment type="caution">
    <text evidence="7">The sequence shown here is derived from an EMBL/GenBank/DDBJ whole genome shotgun (WGS) entry which is preliminary data.</text>
</comment>
<feature type="transmembrane region" description="Helical" evidence="5">
    <location>
        <begin position="18"/>
        <end position="37"/>
    </location>
</feature>
<dbReference type="InterPro" id="IPR050773">
    <property type="entry name" value="CbxX/CfxQ_RuBisCO_ESX"/>
</dbReference>
<keyword evidence="2" id="KW-0547">Nucleotide-binding</keyword>
<dbReference type="PANTHER" id="PTHR43392">
    <property type="entry name" value="AAA-TYPE ATPASE FAMILY PROTEIN / ANKYRIN REPEAT FAMILY PROTEIN"/>
    <property type="match status" value="1"/>
</dbReference>
<dbReference type="InterPro" id="IPR027417">
    <property type="entry name" value="P-loop_NTPase"/>
</dbReference>
<evidence type="ECO:0000256" key="4">
    <source>
        <dbReference type="SAM" id="MobiDB-lite"/>
    </source>
</evidence>
<feature type="compositionally biased region" description="Low complexity" evidence="4">
    <location>
        <begin position="55"/>
        <end position="73"/>
    </location>
</feature>
<evidence type="ECO:0000256" key="2">
    <source>
        <dbReference type="ARBA" id="ARBA00022741"/>
    </source>
</evidence>
<dbReference type="PRINTS" id="PR00819">
    <property type="entry name" value="CBXCFQXSUPER"/>
</dbReference>
<evidence type="ECO:0000256" key="1">
    <source>
        <dbReference type="ARBA" id="ARBA00010378"/>
    </source>
</evidence>
<keyword evidence="5" id="KW-0472">Membrane</keyword>
<evidence type="ECO:0000256" key="3">
    <source>
        <dbReference type="ARBA" id="ARBA00022840"/>
    </source>
</evidence>
<dbReference type="SUPFAM" id="SSF52540">
    <property type="entry name" value="P-loop containing nucleoside triphosphate hydrolases"/>
    <property type="match status" value="1"/>
</dbReference>
<dbReference type="Gene3D" id="3.40.50.300">
    <property type="entry name" value="P-loop containing nucleotide triphosphate hydrolases"/>
    <property type="match status" value="1"/>
</dbReference>
<reference evidence="7" key="1">
    <citation type="journal article" date="2014" name="Front. Microbiol.">
        <title>High frequency of phylogenetically diverse reductive dehalogenase-homologous genes in deep subseafloor sedimentary metagenomes.</title>
        <authorList>
            <person name="Kawai M."/>
            <person name="Futagami T."/>
            <person name="Toyoda A."/>
            <person name="Takaki Y."/>
            <person name="Nishi S."/>
            <person name="Hori S."/>
            <person name="Arai W."/>
            <person name="Tsubouchi T."/>
            <person name="Morono Y."/>
            <person name="Uchiyama I."/>
            <person name="Ito T."/>
            <person name="Fujiyama A."/>
            <person name="Inagaki F."/>
            <person name="Takami H."/>
        </authorList>
    </citation>
    <scope>NUCLEOTIDE SEQUENCE</scope>
    <source>
        <strain evidence="7">Expedition CK06-06</strain>
    </source>
</reference>
<dbReference type="GO" id="GO:0016887">
    <property type="term" value="F:ATP hydrolysis activity"/>
    <property type="evidence" value="ECO:0007669"/>
    <property type="project" value="InterPro"/>
</dbReference>
<dbReference type="InterPro" id="IPR003959">
    <property type="entry name" value="ATPase_AAA_core"/>
</dbReference>
<gene>
    <name evidence="7" type="ORF">S01H1_43830</name>
</gene>
<evidence type="ECO:0000259" key="6">
    <source>
        <dbReference type="Pfam" id="PF00004"/>
    </source>
</evidence>
<evidence type="ECO:0000256" key="5">
    <source>
        <dbReference type="SAM" id="Phobius"/>
    </source>
</evidence>
<feature type="non-terminal residue" evidence="7">
    <location>
        <position position="1"/>
    </location>
</feature>
<feature type="domain" description="ATPase AAA-type core" evidence="6">
    <location>
        <begin position="82"/>
        <end position="157"/>
    </location>
</feature>